<dbReference type="Proteomes" id="UP000600946">
    <property type="component" value="Unassembled WGS sequence"/>
</dbReference>
<keyword evidence="3" id="KW-1185">Reference proteome</keyword>
<gene>
    <name evidence="2" type="ORF">GCM10010326_48900</name>
</gene>
<reference evidence="3" key="1">
    <citation type="journal article" date="2019" name="Int. J. Syst. Evol. Microbiol.">
        <title>The Global Catalogue of Microorganisms (GCM) 10K type strain sequencing project: providing services to taxonomists for standard genome sequencing and annotation.</title>
        <authorList>
            <consortium name="The Broad Institute Genomics Platform"/>
            <consortium name="The Broad Institute Genome Sequencing Center for Infectious Disease"/>
            <person name="Wu L."/>
            <person name="Ma J."/>
        </authorList>
    </citation>
    <scope>NUCLEOTIDE SEQUENCE [LARGE SCALE GENOMIC DNA]</scope>
    <source>
        <strain evidence="3">JCM 4594</strain>
    </source>
</reference>
<feature type="compositionally biased region" description="Polar residues" evidence="1">
    <location>
        <begin position="81"/>
        <end position="93"/>
    </location>
</feature>
<proteinExistence type="predicted"/>
<protein>
    <submittedName>
        <fullName evidence="2">Uncharacterized protein</fullName>
    </submittedName>
</protein>
<feature type="region of interest" description="Disordered" evidence="1">
    <location>
        <begin position="44"/>
        <end position="120"/>
    </location>
</feature>
<evidence type="ECO:0000313" key="3">
    <source>
        <dbReference type="Proteomes" id="UP000600946"/>
    </source>
</evidence>
<evidence type="ECO:0000256" key="1">
    <source>
        <dbReference type="SAM" id="MobiDB-lite"/>
    </source>
</evidence>
<organism evidence="2 3">
    <name type="scientific">Streptomyces xanthochromogenes</name>
    <dbReference type="NCBI Taxonomy" id="67384"/>
    <lineage>
        <taxon>Bacteria</taxon>
        <taxon>Bacillati</taxon>
        <taxon>Actinomycetota</taxon>
        <taxon>Actinomycetes</taxon>
        <taxon>Kitasatosporales</taxon>
        <taxon>Streptomycetaceae</taxon>
        <taxon>Streptomyces</taxon>
    </lineage>
</organism>
<sequence>MGSLKPTGSFPERARSAIWARSCSYGAVAAPGSITILRVTARFSPAPGPAENTRGAPVPKIEGARPGPRVPCGDRSKLRPSRNSAPHPSSATGPDSGDPTRTPEVPHVRVRAFGRGRHPY</sequence>
<accession>A0ABQ3AGV1</accession>
<comment type="caution">
    <text evidence="2">The sequence shown here is derived from an EMBL/GenBank/DDBJ whole genome shotgun (WGS) entry which is preliminary data.</text>
</comment>
<evidence type="ECO:0000313" key="2">
    <source>
        <dbReference type="EMBL" id="GGY48759.1"/>
    </source>
</evidence>
<feature type="compositionally biased region" description="Basic residues" evidence="1">
    <location>
        <begin position="108"/>
        <end position="120"/>
    </location>
</feature>
<name>A0ABQ3AGV1_9ACTN</name>
<dbReference type="EMBL" id="BMUU01000008">
    <property type="protein sequence ID" value="GGY48759.1"/>
    <property type="molecule type" value="Genomic_DNA"/>
</dbReference>